<dbReference type="InterPro" id="IPR049848">
    <property type="entry name" value="TapY2-like"/>
</dbReference>
<reference evidence="3" key="1">
    <citation type="submission" date="2018-06" db="EMBL/GenBank/DDBJ databases">
        <authorList>
            <person name="Cea G.-C."/>
            <person name="William W."/>
        </authorList>
    </citation>
    <scope>NUCLEOTIDE SEQUENCE [LARGE SCALE GENOMIC DNA]</scope>
    <source>
        <strain evidence="3">DB21MT-2</strain>
    </source>
</reference>
<protein>
    <submittedName>
        <fullName evidence="2">Uncharacterized protein</fullName>
    </submittedName>
</protein>
<evidence type="ECO:0000313" key="2">
    <source>
        <dbReference type="EMBL" id="SQH75671.1"/>
    </source>
</evidence>
<accession>A0A330M0M7</accession>
<dbReference type="EMBL" id="LS483452">
    <property type="protein sequence ID" value="SQH75671.1"/>
    <property type="molecule type" value="Genomic_DNA"/>
</dbReference>
<dbReference type="NCBIfam" id="NF038109">
    <property type="entry name" value="tapY2_fam"/>
    <property type="match status" value="1"/>
</dbReference>
<proteinExistence type="predicted"/>
<gene>
    <name evidence="2" type="ORF">SHEWBE_1705</name>
</gene>
<feature type="chain" id="PRO_5016445359" evidence="1">
    <location>
        <begin position="24"/>
        <end position="106"/>
    </location>
</feature>
<dbReference type="AlphaFoldDB" id="A0A330M0M7"/>
<keyword evidence="1" id="KW-0732">Signal</keyword>
<feature type="signal peptide" evidence="1">
    <location>
        <begin position="1"/>
        <end position="23"/>
    </location>
</feature>
<evidence type="ECO:0000313" key="3">
    <source>
        <dbReference type="Proteomes" id="UP000250123"/>
    </source>
</evidence>
<evidence type="ECO:0000256" key="1">
    <source>
        <dbReference type="SAM" id="SignalP"/>
    </source>
</evidence>
<organism evidence="2 3">
    <name type="scientific">Shewanella benthica</name>
    <dbReference type="NCBI Taxonomy" id="43661"/>
    <lineage>
        <taxon>Bacteria</taxon>
        <taxon>Pseudomonadati</taxon>
        <taxon>Pseudomonadota</taxon>
        <taxon>Gammaproteobacteria</taxon>
        <taxon>Alteromonadales</taxon>
        <taxon>Shewanellaceae</taxon>
        <taxon>Shewanella</taxon>
    </lineage>
</organism>
<sequence>MNMNRQLLCLAAMSMAISGFALAAQDSNSNQKDYKCYLDTTSGYQIAFYEWQEKQIQLRMAMLPANKVPNIGTGESAYIKDVEECVEIDESFTLGAAQKLDEITLK</sequence>
<dbReference type="KEGG" id="sbk:SHEWBE_1705"/>
<dbReference type="OrthoDB" id="6267358at2"/>
<dbReference type="Proteomes" id="UP000250123">
    <property type="component" value="Chromosome SHEWBE"/>
</dbReference>
<name>A0A330M0M7_9GAMM</name>